<dbReference type="PANTHER" id="PTHR11785">
    <property type="entry name" value="AMINO ACID TRANSPORTER"/>
    <property type="match status" value="1"/>
</dbReference>
<evidence type="ECO:0008006" key="8">
    <source>
        <dbReference type="Google" id="ProtNLM"/>
    </source>
</evidence>
<proteinExistence type="predicted"/>
<feature type="transmembrane region" description="Helical" evidence="5">
    <location>
        <begin position="38"/>
        <end position="61"/>
    </location>
</feature>
<comment type="caution">
    <text evidence="6">The sequence shown here is derived from an EMBL/GenBank/DDBJ whole genome shotgun (WGS) entry which is preliminary data.</text>
</comment>
<reference evidence="6" key="2">
    <citation type="submission" date="2021-09" db="EMBL/GenBank/DDBJ databases">
        <authorList>
            <person name="Jia N."/>
            <person name="Wang J."/>
            <person name="Shi W."/>
            <person name="Du L."/>
            <person name="Sun Y."/>
            <person name="Zhan W."/>
            <person name="Jiang J."/>
            <person name="Wang Q."/>
            <person name="Zhang B."/>
            <person name="Ji P."/>
            <person name="Sakyi L.B."/>
            <person name="Cui X."/>
            <person name="Yuan T."/>
            <person name="Jiang B."/>
            <person name="Yang W."/>
            <person name="Lam T.T.-Y."/>
            <person name="Chang Q."/>
            <person name="Ding S."/>
            <person name="Wang X."/>
            <person name="Zhu J."/>
            <person name="Ruan X."/>
            <person name="Zhao L."/>
            <person name="Wei J."/>
            <person name="Que T."/>
            <person name="Du C."/>
            <person name="Cheng J."/>
            <person name="Dai P."/>
            <person name="Han X."/>
            <person name="Huang E."/>
            <person name="Gao Y."/>
            <person name="Liu J."/>
            <person name="Shao H."/>
            <person name="Ye R."/>
            <person name="Li L."/>
            <person name="Wei W."/>
            <person name="Wang X."/>
            <person name="Wang C."/>
            <person name="Huo Q."/>
            <person name="Li W."/>
            <person name="Guo W."/>
            <person name="Chen H."/>
            <person name="Chen S."/>
            <person name="Zhou L."/>
            <person name="Zhou L."/>
            <person name="Ni X."/>
            <person name="Tian J."/>
            <person name="Zhou Y."/>
            <person name="Sheng Y."/>
            <person name="Liu T."/>
            <person name="Pan Y."/>
            <person name="Xia L."/>
            <person name="Li J."/>
            <person name="Zhao F."/>
            <person name="Cao W."/>
        </authorList>
    </citation>
    <scope>NUCLEOTIDE SEQUENCE</scope>
    <source>
        <strain evidence="6">Rmic-2018</strain>
        <tissue evidence="6">Larvae</tissue>
    </source>
</reference>
<evidence type="ECO:0000256" key="3">
    <source>
        <dbReference type="ARBA" id="ARBA00022989"/>
    </source>
</evidence>
<reference evidence="6" key="1">
    <citation type="journal article" date="2020" name="Cell">
        <title>Large-Scale Comparative Analyses of Tick Genomes Elucidate Their Genetic Diversity and Vector Capacities.</title>
        <authorList>
            <consortium name="Tick Genome and Microbiome Consortium (TIGMIC)"/>
            <person name="Jia N."/>
            <person name="Wang J."/>
            <person name="Shi W."/>
            <person name="Du L."/>
            <person name="Sun Y."/>
            <person name="Zhan W."/>
            <person name="Jiang J.F."/>
            <person name="Wang Q."/>
            <person name="Zhang B."/>
            <person name="Ji P."/>
            <person name="Bell-Sakyi L."/>
            <person name="Cui X.M."/>
            <person name="Yuan T.T."/>
            <person name="Jiang B.G."/>
            <person name="Yang W.F."/>
            <person name="Lam T.T."/>
            <person name="Chang Q.C."/>
            <person name="Ding S.J."/>
            <person name="Wang X.J."/>
            <person name="Zhu J.G."/>
            <person name="Ruan X.D."/>
            <person name="Zhao L."/>
            <person name="Wei J.T."/>
            <person name="Ye R.Z."/>
            <person name="Que T.C."/>
            <person name="Du C.H."/>
            <person name="Zhou Y.H."/>
            <person name="Cheng J.X."/>
            <person name="Dai P.F."/>
            <person name="Guo W.B."/>
            <person name="Han X.H."/>
            <person name="Huang E.J."/>
            <person name="Li L.F."/>
            <person name="Wei W."/>
            <person name="Gao Y.C."/>
            <person name="Liu J.Z."/>
            <person name="Shao H.Z."/>
            <person name="Wang X."/>
            <person name="Wang C.C."/>
            <person name="Yang T.C."/>
            <person name="Huo Q.B."/>
            <person name="Li W."/>
            <person name="Chen H.Y."/>
            <person name="Chen S.E."/>
            <person name="Zhou L.G."/>
            <person name="Ni X.B."/>
            <person name="Tian J.H."/>
            <person name="Sheng Y."/>
            <person name="Liu T."/>
            <person name="Pan Y.S."/>
            <person name="Xia L.Y."/>
            <person name="Li J."/>
            <person name="Zhao F."/>
            <person name="Cao W.C."/>
        </authorList>
    </citation>
    <scope>NUCLEOTIDE SEQUENCE</scope>
    <source>
        <strain evidence="6">Rmic-2018</strain>
    </source>
</reference>
<keyword evidence="7" id="KW-1185">Reference proteome</keyword>
<dbReference type="AlphaFoldDB" id="A0A9J6ED81"/>
<dbReference type="Pfam" id="PF13520">
    <property type="entry name" value="AA_permease_2"/>
    <property type="match status" value="1"/>
</dbReference>
<name>A0A9J6ED81_RHIMP</name>
<accession>A0A9J6ED81</accession>
<dbReference type="Gene3D" id="1.20.1740.10">
    <property type="entry name" value="Amino acid/polyamine transporter I"/>
    <property type="match status" value="1"/>
</dbReference>
<evidence type="ECO:0000256" key="2">
    <source>
        <dbReference type="ARBA" id="ARBA00022692"/>
    </source>
</evidence>
<evidence type="ECO:0000256" key="4">
    <source>
        <dbReference type="ARBA" id="ARBA00023136"/>
    </source>
</evidence>
<dbReference type="InterPro" id="IPR050598">
    <property type="entry name" value="AminoAcid_Transporter"/>
</dbReference>
<feature type="transmembrane region" description="Helical" evidence="5">
    <location>
        <begin position="6"/>
        <end position="26"/>
    </location>
</feature>
<comment type="subcellular location">
    <subcellularLocation>
        <location evidence="1">Membrane</location>
        <topology evidence="1">Multi-pass membrane protein</topology>
    </subcellularLocation>
</comment>
<dbReference type="GO" id="GO:0016020">
    <property type="term" value="C:membrane"/>
    <property type="evidence" value="ECO:0007669"/>
    <property type="project" value="UniProtKB-SubCell"/>
</dbReference>
<dbReference type="InterPro" id="IPR002293">
    <property type="entry name" value="AA/rel_permease1"/>
</dbReference>
<evidence type="ECO:0000256" key="5">
    <source>
        <dbReference type="SAM" id="Phobius"/>
    </source>
</evidence>
<dbReference type="Proteomes" id="UP000821866">
    <property type="component" value="Chromosome 3"/>
</dbReference>
<dbReference type="PANTHER" id="PTHR11785:SF516">
    <property type="entry name" value="AMINO ACID PERMEASE_ SLC12A DOMAIN-CONTAINING PROTEIN"/>
    <property type="match status" value="1"/>
</dbReference>
<gene>
    <name evidence="6" type="ORF">HPB51_024119</name>
</gene>
<protein>
    <recommendedName>
        <fullName evidence="8">Amino acid transporter</fullName>
    </recommendedName>
</protein>
<dbReference type="VEuPathDB" id="VectorBase:LOC119164494"/>
<evidence type="ECO:0000313" key="6">
    <source>
        <dbReference type="EMBL" id="KAH8032342.1"/>
    </source>
</evidence>
<evidence type="ECO:0000313" key="7">
    <source>
        <dbReference type="Proteomes" id="UP000821866"/>
    </source>
</evidence>
<keyword evidence="3 5" id="KW-1133">Transmembrane helix</keyword>
<dbReference type="EMBL" id="JABSTU010000005">
    <property type="protein sequence ID" value="KAH8032342.1"/>
    <property type="molecule type" value="Genomic_DNA"/>
</dbReference>
<organism evidence="6 7">
    <name type="scientific">Rhipicephalus microplus</name>
    <name type="common">Cattle tick</name>
    <name type="synonym">Boophilus microplus</name>
    <dbReference type="NCBI Taxonomy" id="6941"/>
    <lineage>
        <taxon>Eukaryota</taxon>
        <taxon>Metazoa</taxon>
        <taxon>Ecdysozoa</taxon>
        <taxon>Arthropoda</taxon>
        <taxon>Chelicerata</taxon>
        <taxon>Arachnida</taxon>
        <taxon>Acari</taxon>
        <taxon>Parasitiformes</taxon>
        <taxon>Ixodida</taxon>
        <taxon>Ixodoidea</taxon>
        <taxon>Ixodidae</taxon>
        <taxon>Rhipicephalinae</taxon>
        <taxon>Rhipicephalus</taxon>
        <taxon>Boophilus</taxon>
    </lineage>
</organism>
<feature type="transmembrane region" description="Helical" evidence="5">
    <location>
        <begin position="115"/>
        <end position="140"/>
    </location>
</feature>
<evidence type="ECO:0000256" key="1">
    <source>
        <dbReference type="ARBA" id="ARBA00004141"/>
    </source>
</evidence>
<dbReference type="GO" id="GO:0015179">
    <property type="term" value="F:L-amino acid transmembrane transporter activity"/>
    <property type="evidence" value="ECO:0007669"/>
    <property type="project" value="TreeGrafter"/>
</dbReference>
<keyword evidence="2 5" id="KW-0812">Transmembrane</keyword>
<keyword evidence="4 5" id="KW-0472">Membrane</keyword>
<sequence length="168" mass="17458">MGLFSAIAVVVGNCVGAGIFITPNIVYRGAGSVGADILVWLAAGFGSLVHGLCIAELGTMLPSAGGPYEYLKVAVESLGRTGDVICFLYSWCFLMADPMGATLHALTFTSYFLELVYGTCVPPSSATALVTILVIVPLAFDKFSFNGRTTPRGAVEAFAVAMFTGAGR</sequence>